<organism evidence="3 4">
    <name type="scientific">Streptomyces buecherae</name>
    <dbReference type="NCBI Taxonomy" id="2763006"/>
    <lineage>
        <taxon>Bacteria</taxon>
        <taxon>Bacillati</taxon>
        <taxon>Actinomycetota</taxon>
        <taxon>Actinomycetes</taxon>
        <taxon>Kitasatosporales</taxon>
        <taxon>Streptomycetaceae</taxon>
        <taxon>Streptomyces</taxon>
    </lineage>
</organism>
<accession>A0A7H8NJE8</accession>
<evidence type="ECO:0000259" key="2">
    <source>
        <dbReference type="PROSITE" id="PS50937"/>
    </source>
</evidence>
<sequence>MRIGQLAERTGVSVRLLRYYGQQGLLTPRRLGNGYRVYAEDDVRLVRYIRSLLAAGLTTAVIGRLLPSVCERDGVLRPCTPELADELRRERDRIDEQVAELLASRRLLEEVIEAAPRHAP</sequence>
<reference evidence="3 4" key="1">
    <citation type="submission" date="2020-06" db="EMBL/GenBank/DDBJ databases">
        <title>Genome mining for natural products.</title>
        <authorList>
            <person name="Zhang B."/>
            <person name="Shi J."/>
            <person name="Ge H."/>
        </authorList>
    </citation>
    <scope>NUCLEOTIDE SEQUENCE [LARGE SCALE GENOMIC DNA]</scope>
    <source>
        <strain evidence="3 4">NA00687</strain>
    </source>
</reference>
<dbReference type="SUPFAM" id="SSF46955">
    <property type="entry name" value="Putative DNA-binding domain"/>
    <property type="match status" value="1"/>
</dbReference>
<dbReference type="AlphaFoldDB" id="A0A7H8NJE8"/>
<protein>
    <submittedName>
        <fullName evidence="3">MerR family transcriptional regulator</fullName>
    </submittedName>
</protein>
<dbReference type="PROSITE" id="PS50937">
    <property type="entry name" value="HTH_MERR_2"/>
    <property type="match status" value="1"/>
</dbReference>
<feature type="domain" description="HTH merR-type" evidence="2">
    <location>
        <begin position="1"/>
        <end position="68"/>
    </location>
</feature>
<dbReference type="GO" id="GO:0003700">
    <property type="term" value="F:DNA-binding transcription factor activity"/>
    <property type="evidence" value="ECO:0007669"/>
    <property type="project" value="InterPro"/>
</dbReference>
<dbReference type="InterPro" id="IPR047057">
    <property type="entry name" value="MerR_fam"/>
</dbReference>
<proteinExistence type="predicted"/>
<gene>
    <name evidence="3" type="ORF">HUT08_22705</name>
</gene>
<evidence type="ECO:0000313" key="3">
    <source>
        <dbReference type="EMBL" id="QKW54697.1"/>
    </source>
</evidence>
<evidence type="ECO:0000256" key="1">
    <source>
        <dbReference type="ARBA" id="ARBA00023125"/>
    </source>
</evidence>
<dbReference type="PANTHER" id="PTHR30204">
    <property type="entry name" value="REDOX-CYCLING DRUG-SENSING TRANSCRIPTIONAL ACTIVATOR SOXR"/>
    <property type="match status" value="1"/>
</dbReference>
<dbReference type="PRINTS" id="PR00040">
    <property type="entry name" value="HTHMERR"/>
</dbReference>
<dbReference type="CDD" id="cd01282">
    <property type="entry name" value="HTH_MerR-like_sg3"/>
    <property type="match status" value="1"/>
</dbReference>
<dbReference type="PANTHER" id="PTHR30204:SF97">
    <property type="entry name" value="MERR FAMILY REGULATORY PROTEIN"/>
    <property type="match status" value="1"/>
</dbReference>
<keyword evidence="4" id="KW-1185">Reference proteome</keyword>
<dbReference type="InterPro" id="IPR000551">
    <property type="entry name" value="MerR-type_HTH_dom"/>
</dbReference>
<keyword evidence="1" id="KW-0238">DNA-binding</keyword>
<dbReference type="InterPro" id="IPR009061">
    <property type="entry name" value="DNA-bd_dom_put_sf"/>
</dbReference>
<dbReference type="Pfam" id="PF13411">
    <property type="entry name" value="MerR_1"/>
    <property type="match status" value="1"/>
</dbReference>
<dbReference type="GO" id="GO:0003677">
    <property type="term" value="F:DNA binding"/>
    <property type="evidence" value="ECO:0007669"/>
    <property type="project" value="UniProtKB-KW"/>
</dbReference>
<name>A0A7H8NJE8_9ACTN</name>
<evidence type="ECO:0000313" key="4">
    <source>
        <dbReference type="Proteomes" id="UP000509303"/>
    </source>
</evidence>
<dbReference type="Proteomes" id="UP000509303">
    <property type="component" value="Chromosome"/>
</dbReference>
<dbReference type="EMBL" id="CP054929">
    <property type="protein sequence ID" value="QKW54697.1"/>
    <property type="molecule type" value="Genomic_DNA"/>
</dbReference>
<dbReference type="RefSeq" id="WP_176166338.1">
    <property type="nucleotide sequence ID" value="NZ_JBEZXM010000002.1"/>
</dbReference>
<dbReference type="SMART" id="SM00422">
    <property type="entry name" value="HTH_MERR"/>
    <property type="match status" value="1"/>
</dbReference>
<dbReference type="Gene3D" id="1.10.1660.10">
    <property type="match status" value="1"/>
</dbReference>